<dbReference type="Pfam" id="PF03087">
    <property type="entry name" value="BPS1"/>
    <property type="match status" value="1"/>
</dbReference>
<name>A0AAV0LB78_9ROSI</name>
<protein>
    <submittedName>
        <fullName evidence="2">Uncharacterized protein</fullName>
    </submittedName>
</protein>
<organism evidence="2 3">
    <name type="scientific">Linum tenue</name>
    <dbReference type="NCBI Taxonomy" id="586396"/>
    <lineage>
        <taxon>Eukaryota</taxon>
        <taxon>Viridiplantae</taxon>
        <taxon>Streptophyta</taxon>
        <taxon>Embryophyta</taxon>
        <taxon>Tracheophyta</taxon>
        <taxon>Spermatophyta</taxon>
        <taxon>Magnoliopsida</taxon>
        <taxon>eudicotyledons</taxon>
        <taxon>Gunneridae</taxon>
        <taxon>Pentapetalae</taxon>
        <taxon>rosids</taxon>
        <taxon>fabids</taxon>
        <taxon>Malpighiales</taxon>
        <taxon>Linaceae</taxon>
        <taxon>Linum</taxon>
    </lineage>
</organism>
<evidence type="ECO:0000313" key="2">
    <source>
        <dbReference type="EMBL" id="CAI0430258.1"/>
    </source>
</evidence>
<dbReference type="GO" id="GO:0048364">
    <property type="term" value="P:root development"/>
    <property type="evidence" value="ECO:0007669"/>
    <property type="project" value="InterPro"/>
</dbReference>
<reference evidence="2" key="1">
    <citation type="submission" date="2022-08" db="EMBL/GenBank/DDBJ databases">
        <authorList>
            <person name="Gutierrez-Valencia J."/>
        </authorList>
    </citation>
    <scope>NUCLEOTIDE SEQUENCE</scope>
</reference>
<keyword evidence="3" id="KW-1185">Reference proteome</keyword>
<dbReference type="AlphaFoldDB" id="A0AAV0LB78"/>
<feature type="coiled-coil region" evidence="1">
    <location>
        <begin position="254"/>
        <end position="281"/>
    </location>
</feature>
<evidence type="ECO:0000256" key="1">
    <source>
        <dbReference type="SAM" id="Coils"/>
    </source>
</evidence>
<dbReference type="GO" id="GO:0048367">
    <property type="term" value="P:shoot system development"/>
    <property type="evidence" value="ECO:0007669"/>
    <property type="project" value="InterPro"/>
</dbReference>
<dbReference type="EMBL" id="CAMGYJ010000006">
    <property type="protein sequence ID" value="CAI0430258.1"/>
    <property type="molecule type" value="Genomic_DNA"/>
</dbReference>
<accession>A0AAV0LB78</accession>
<proteinExistence type="predicted"/>
<gene>
    <name evidence="2" type="ORF">LITE_LOCUS22521</name>
</gene>
<dbReference type="PANTHER" id="PTHR33070">
    <property type="entry name" value="OS06G0725500 PROTEIN"/>
    <property type="match status" value="1"/>
</dbReference>
<keyword evidence="1" id="KW-0175">Coiled coil</keyword>
<dbReference type="Proteomes" id="UP001154282">
    <property type="component" value="Unassembled WGS sequence"/>
</dbReference>
<dbReference type="PANTHER" id="PTHR33070:SF115">
    <property type="entry name" value="T23E18.15"/>
    <property type="match status" value="1"/>
</dbReference>
<sequence>MAAAGYHVRSISLPAKPHPLSAALQDQLNFLKASESSPLATRLGRLKTIYELLDDLLRAQTTRQVLFSERQSQAVELALNGSLRMLELCSNIRDFLSKMKEIVQELASALRRRRKRCSTVVLPAGESAVRDAAEGYLNSRKRLTKLVRKFIRFSFQEKNGGTNPDAAGSDSSSVVTMLRGVEEINLEVFQAILCYISQQGRLQPVSGWSMWIVVLLQAKPCGHSECQDDGNEMKKVDSEVLALRSSKDLNFSQARVVLKGLERVESNLKEIEEEMECIYRRQVKARVSLLNCLSRC</sequence>
<comment type="caution">
    <text evidence="2">The sequence shown here is derived from an EMBL/GenBank/DDBJ whole genome shotgun (WGS) entry which is preliminary data.</text>
</comment>
<evidence type="ECO:0000313" key="3">
    <source>
        <dbReference type="Proteomes" id="UP001154282"/>
    </source>
</evidence>
<dbReference type="InterPro" id="IPR004320">
    <property type="entry name" value="BPS1_pln"/>
</dbReference>